<accession>A0ABY4PNL9</accession>
<gene>
    <name evidence="3" type="ORF">M4V62_06390</name>
</gene>
<dbReference type="Proteomes" id="UP000829992">
    <property type="component" value="Chromosome"/>
</dbReference>
<keyword evidence="4" id="KW-1185">Reference proteome</keyword>
<evidence type="ECO:0000259" key="2">
    <source>
        <dbReference type="Pfam" id="PF01593"/>
    </source>
</evidence>
<evidence type="ECO:0000256" key="1">
    <source>
        <dbReference type="SAM" id="MobiDB-lite"/>
    </source>
</evidence>
<name>A0ABY4PNL9_9ACTN</name>
<dbReference type="RefSeq" id="WP_249586240.1">
    <property type="nucleotide sequence ID" value="NZ_BAAAQL010000059.1"/>
</dbReference>
<dbReference type="InterPro" id="IPR050464">
    <property type="entry name" value="Zeta_carotene_desat/Oxidored"/>
</dbReference>
<organism evidence="3 4">
    <name type="scientific">Streptomyces durmitorensis</name>
    <dbReference type="NCBI Taxonomy" id="319947"/>
    <lineage>
        <taxon>Bacteria</taxon>
        <taxon>Bacillati</taxon>
        <taxon>Actinomycetota</taxon>
        <taxon>Actinomycetes</taxon>
        <taxon>Kitasatosporales</taxon>
        <taxon>Streptomycetaceae</taxon>
        <taxon>Streptomyces</taxon>
    </lineage>
</organism>
<protein>
    <submittedName>
        <fullName evidence="3">FAD-dependent oxidoreductase</fullName>
    </submittedName>
</protein>
<evidence type="ECO:0000313" key="3">
    <source>
        <dbReference type="EMBL" id="UQT54749.1"/>
    </source>
</evidence>
<dbReference type="Pfam" id="PF01593">
    <property type="entry name" value="Amino_oxidase"/>
    <property type="match status" value="1"/>
</dbReference>
<dbReference type="InterPro" id="IPR036188">
    <property type="entry name" value="FAD/NAD-bd_sf"/>
</dbReference>
<dbReference type="SUPFAM" id="SSF51905">
    <property type="entry name" value="FAD/NAD(P)-binding domain"/>
    <property type="match status" value="1"/>
</dbReference>
<dbReference type="PANTHER" id="PTHR42923">
    <property type="entry name" value="PROTOPORPHYRINOGEN OXIDASE"/>
    <property type="match status" value="1"/>
</dbReference>
<reference evidence="3 4" key="1">
    <citation type="submission" date="2022-05" db="EMBL/GenBank/DDBJ databases">
        <authorList>
            <person name="Zhou X."/>
            <person name="Li K."/>
            <person name="Man Y."/>
        </authorList>
    </citation>
    <scope>NUCLEOTIDE SEQUENCE [LARGE SCALE GENOMIC DNA]</scope>
    <source>
        <strain evidence="3 4">MS405</strain>
    </source>
</reference>
<dbReference type="EMBL" id="CP097289">
    <property type="protein sequence ID" value="UQT54749.1"/>
    <property type="molecule type" value="Genomic_DNA"/>
</dbReference>
<dbReference type="PANTHER" id="PTHR42923:SF17">
    <property type="entry name" value="AMINE OXIDASE DOMAIN-CONTAINING PROTEIN"/>
    <property type="match status" value="1"/>
</dbReference>
<dbReference type="Gene3D" id="3.50.50.60">
    <property type="entry name" value="FAD/NAD(P)-binding domain"/>
    <property type="match status" value="1"/>
</dbReference>
<feature type="compositionally biased region" description="Acidic residues" evidence="1">
    <location>
        <begin position="147"/>
        <end position="158"/>
    </location>
</feature>
<feature type="region of interest" description="Disordered" evidence="1">
    <location>
        <begin position="136"/>
        <end position="160"/>
    </location>
</feature>
<proteinExistence type="predicted"/>
<evidence type="ECO:0000313" key="4">
    <source>
        <dbReference type="Proteomes" id="UP000829992"/>
    </source>
</evidence>
<dbReference type="InterPro" id="IPR002937">
    <property type="entry name" value="Amino_oxidase"/>
</dbReference>
<feature type="domain" description="Amine oxidase" evidence="2">
    <location>
        <begin position="15"/>
        <end position="293"/>
    </location>
</feature>
<sequence>MREQRRRTAVVGSGVAGLTAAYILRSAHDVTLYEADDRLGGHAHTHDVPGSDGRTRAVDSGFIVHNARTYPNLLRLFRELAVTSQPTEMSMSVRCEGCGLEYAGARGPRGLFAQPRNALRGPYLRMLSEIPRFHRRASESLTRNPDDADDGDDGDDGDGTGRDATFGAFLTRHRFSPYFVRHFAVPLVSAVWSCPPGTALRYPARYLFRFLDHHGMLTVTGSPAWRTVAGGSREYVERIGKQLQAVHTSMPVRSVRRGDGRVTLTTVDGTTDTYDSVVVAVHPDQALRLLADASTEEREILGAFRYSRNPALLHTDTTVLPRSRAARASWNYLLPSCGATTDHVRVSYDMTRLQRLDAPETYVVTLGGEDEVSPDRVLAEMAYEHPVYTPQSLAAQRRLSSLNGPVTAFAGAYHGWGFHEDGCRSGVEAALAMGVRW</sequence>